<dbReference type="InterPro" id="IPR047057">
    <property type="entry name" value="MerR_fam"/>
</dbReference>
<organism evidence="7 8">
    <name type="scientific">Bacillus arachidis</name>
    <dbReference type="NCBI Taxonomy" id="2819290"/>
    <lineage>
        <taxon>Bacteria</taxon>
        <taxon>Bacillati</taxon>
        <taxon>Bacillota</taxon>
        <taxon>Bacilli</taxon>
        <taxon>Bacillales</taxon>
        <taxon>Bacillaceae</taxon>
        <taxon>Bacillus</taxon>
    </lineage>
</organism>
<name>A0ABS3NZ25_9BACI</name>
<keyword evidence="3 7" id="KW-0238">DNA-binding</keyword>
<dbReference type="InterPro" id="IPR009061">
    <property type="entry name" value="DNA-bd_dom_put_sf"/>
</dbReference>
<dbReference type="Proteomes" id="UP000677611">
    <property type="component" value="Unassembled WGS sequence"/>
</dbReference>
<dbReference type="InterPro" id="IPR011256">
    <property type="entry name" value="Reg_factor_effector_dom_sf"/>
</dbReference>
<dbReference type="SUPFAM" id="SSF46955">
    <property type="entry name" value="Putative DNA-binding domain"/>
    <property type="match status" value="1"/>
</dbReference>
<evidence type="ECO:0000313" key="7">
    <source>
        <dbReference type="EMBL" id="MBO1625786.1"/>
    </source>
</evidence>
<dbReference type="Gene3D" id="3.20.80.10">
    <property type="entry name" value="Regulatory factor, effector binding domain"/>
    <property type="match status" value="1"/>
</dbReference>
<comment type="caution">
    <text evidence="7">The sequence shown here is derived from an EMBL/GenBank/DDBJ whole genome shotgun (WGS) entry which is preliminary data.</text>
</comment>
<evidence type="ECO:0000256" key="4">
    <source>
        <dbReference type="ARBA" id="ARBA00023163"/>
    </source>
</evidence>
<proteinExistence type="predicted"/>
<dbReference type="PANTHER" id="PTHR30204:SF69">
    <property type="entry name" value="MERR-FAMILY TRANSCRIPTIONAL REGULATOR"/>
    <property type="match status" value="1"/>
</dbReference>
<keyword evidence="5" id="KW-0175">Coiled coil</keyword>
<protein>
    <submittedName>
        <fullName evidence="7">MerR family DNA-binding transcriptional regulator</fullName>
    </submittedName>
</protein>
<evidence type="ECO:0000256" key="1">
    <source>
        <dbReference type="ARBA" id="ARBA00022491"/>
    </source>
</evidence>
<evidence type="ECO:0000313" key="8">
    <source>
        <dbReference type="Proteomes" id="UP000677611"/>
    </source>
</evidence>
<keyword evidence="2" id="KW-0805">Transcription regulation</keyword>
<feature type="domain" description="HTH merR-type" evidence="6">
    <location>
        <begin position="31"/>
        <end position="101"/>
    </location>
</feature>
<dbReference type="Gene3D" id="1.10.1660.10">
    <property type="match status" value="1"/>
</dbReference>
<keyword evidence="1" id="KW-0678">Repressor</keyword>
<dbReference type="SMART" id="SM00422">
    <property type="entry name" value="HTH_MERR"/>
    <property type="match status" value="1"/>
</dbReference>
<evidence type="ECO:0000256" key="2">
    <source>
        <dbReference type="ARBA" id="ARBA00023015"/>
    </source>
</evidence>
<dbReference type="InterPro" id="IPR000551">
    <property type="entry name" value="MerR-type_HTH_dom"/>
</dbReference>
<dbReference type="SUPFAM" id="SSF55136">
    <property type="entry name" value="Probable bacterial effector-binding domain"/>
    <property type="match status" value="1"/>
</dbReference>
<reference evidence="7 8" key="1">
    <citation type="submission" date="2021-03" db="EMBL/GenBank/DDBJ databases">
        <title>Identification of novel Bacillus strains.</title>
        <authorList>
            <person name="Xiao Z."/>
            <person name="Li Y."/>
            <person name="Shen J."/>
        </authorList>
    </citation>
    <scope>NUCLEOTIDE SEQUENCE [LARGE SCALE GENOMIC DNA]</scope>
    <source>
        <strain evidence="7 8">SY8</strain>
    </source>
</reference>
<keyword evidence="8" id="KW-1185">Reference proteome</keyword>
<dbReference type="Pfam" id="PF00376">
    <property type="entry name" value="MerR"/>
    <property type="match status" value="1"/>
</dbReference>
<gene>
    <name evidence="7" type="ORF">J4P90_11115</name>
</gene>
<evidence type="ECO:0000256" key="5">
    <source>
        <dbReference type="SAM" id="Coils"/>
    </source>
</evidence>
<sequence>MLYDYSKISPKERVNDNVRKNIKEVIRVENLFSIGEVAKIKDITIKALRYYHKMGILIPKYIDESTGYRYYSIDQFIHIDIIKSCRELHTSIVELQEIFKDCDTDTLLQFLQLKRNEAEDNINKMQEIIKTIDSLNMKVKNSKDILHDDEISIKFFEERHIIVAPCKEVGSLKELLSYSDLEKIIHDTEEKMSMERGIIYKVNSEWTVEPRYVFSRFQGNSNIEAGQNIKTLPKGKYLTFAYSKENEEERRNKIIKYVKENNLKVKSFVEVELLNDVFNTESYSCQIQIFIENDELVDY</sequence>
<dbReference type="CDD" id="cd01107">
    <property type="entry name" value="HTH_BmrR"/>
    <property type="match status" value="1"/>
</dbReference>
<dbReference type="EMBL" id="JAGDQJ010000011">
    <property type="protein sequence ID" value="MBO1625786.1"/>
    <property type="molecule type" value="Genomic_DNA"/>
</dbReference>
<dbReference type="PANTHER" id="PTHR30204">
    <property type="entry name" value="REDOX-CYCLING DRUG-SENSING TRANSCRIPTIONAL ACTIVATOR SOXR"/>
    <property type="match status" value="1"/>
</dbReference>
<dbReference type="PROSITE" id="PS50937">
    <property type="entry name" value="HTH_MERR_2"/>
    <property type="match status" value="1"/>
</dbReference>
<feature type="coiled-coil region" evidence="5">
    <location>
        <begin position="108"/>
        <end position="135"/>
    </location>
</feature>
<evidence type="ECO:0000259" key="6">
    <source>
        <dbReference type="PROSITE" id="PS50937"/>
    </source>
</evidence>
<keyword evidence="4" id="KW-0804">Transcription</keyword>
<dbReference type="GO" id="GO:0003677">
    <property type="term" value="F:DNA binding"/>
    <property type="evidence" value="ECO:0007669"/>
    <property type="project" value="UniProtKB-KW"/>
</dbReference>
<evidence type="ECO:0000256" key="3">
    <source>
        <dbReference type="ARBA" id="ARBA00023125"/>
    </source>
</evidence>
<accession>A0ABS3NZ25</accession>